<sequence>MIVANLAKLSCRARQVHGKVKAYAGSSRDRFEINLEAVFPELGDSHVTEVCSHLAVAVGIGL</sequence>
<protein>
    <submittedName>
        <fullName evidence="1">Uncharacterized protein</fullName>
    </submittedName>
</protein>
<organism evidence="1 2">
    <name type="scientific">Mycobacteroides abscessus subsp. massiliense</name>
    <dbReference type="NCBI Taxonomy" id="1962118"/>
    <lineage>
        <taxon>Bacteria</taxon>
        <taxon>Bacillati</taxon>
        <taxon>Actinomycetota</taxon>
        <taxon>Actinomycetes</taxon>
        <taxon>Mycobacteriales</taxon>
        <taxon>Mycobacteriaceae</taxon>
        <taxon>Mycobacteroides</taxon>
        <taxon>Mycobacteroides abscessus</taxon>
    </lineage>
</organism>
<proteinExistence type="predicted"/>
<evidence type="ECO:0000313" key="2">
    <source>
        <dbReference type="Proteomes" id="UP000190074"/>
    </source>
</evidence>
<reference evidence="1 2" key="1">
    <citation type="submission" date="2016-11" db="EMBL/GenBank/DDBJ databases">
        <authorList>
            <consortium name="Pathogen Informatics"/>
        </authorList>
    </citation>
    <scope>NUCLEOTIDE SEQUENCE [LARGE SCALE GENOMIC DNA]</scope>
    <source>
        <strain evidence="1 2">911</strain>
    </source>
</reference>
<accession>A0A1U5TXE1</accession>
<name>A0A1U5TXE1_9MYCO</name>
<dbReference type="EMBL" id="FVGW01000007">
    <property type="protein sequence ID" value="SKM35534.1"/>
    <property type="molecule type" value="Genomic_DNA"/>
</dbReference>
<gene>
    <name evidence="1" type="ORF">SAMEA2259716_03688</name>
</gene>
<dbReference type="AlphaFoldDB" id="A0A1U5TXE1"/>
<evidence type="ECO:0000313" key="1">
    <source>
        <dbReference type="EMBL" id="SKM35534.1"/>
    </source>
</evidence>
<dbReference type="Proteomes" id="UP000190074">
    <property type="component" value="Unassembled WGS sequence"/>
</dbReference>